<keyword evidence="3" id="KW-1185">Reference proteome</keyword>
<accession>A0A817FE79</accession>
<evidence type="ECO:0000256" key="1">
    <source>
        <dbReference type="SAM" id="MobiDB-lite"/>
    </source>
</evidence>
<feature type="compositionally biased region" description="Gly residues" evidence="1">
    <location>
        <begin position="1"/>
        <end position="10"/>
    </location>
</feature>
<organism evidence="2 3">
    <name type="scientific">Lepeophtheirus salmonis</name>
    <name type="common">Salmon louse</name>
    <name type="synonym">Caligus salmonis</name>
    <dbReference type="NCBI Taxonomy" id="72036"/>
    <lineage>
        <taxon>Eukaryota</taxon>
        <taxon>Metazoa</taxon>
        <taxon>Ecdysozoa</taxon>
        <taxon>Arthropoda</taxon>
        <taxon>Crustacea</taxon>
        <taxon>Multicrustacea</taxon>
        <taxon>Hexanauplia</taxon>
        <taxon>Copepoda</taxon>
        <taxon>Siphonostomatoida</taxon>
        <taxon>Caligidae</taxon>
        <taxon>Lepeophtheirus</taxon>
    </lineage>
</organism>
<protein>
    <submittedName>
        <fullName evidence="2">(salmon louse) hypothetical protein</fullName>
    </submittedName>
</protein>
<proteinExistence type="predicted"/>
<reference evidence="2" key="1">
    <citation type="submission" date="2021-02" db="EMBL/GenBank/DDBJ databases">
        <authorList>
            <person name="Bekaert M."/>
        </authorList>
    </citation>
    <scope>NUCLEOTIDE SEQUENCE</scope>
    <source>
        <strain evidence="2">IoA-00</strain>
    </source>
</reference>
<dbReference type="AlphaFoldDB" id="A0A817FE79"/>
<name>A0A817FE79_LEPSM</name>
<feature type="region of interest" description="Disordered" evidence="1">
    <location>
        <begin position="1"/>
        <end position="59"/>
    </location>
</feature>
<dbReference type="Proteomes" id="UP000675881">
    <property type="component" value="Unassembled WGS sequence"/>
</dbReference>
<evidence type="ECO:0000313" key="3">
    <source>
        <dbReference type="Proteomes" id="UP000675881"/>
    </source>
</evidence>
<dbReference type="EMBL" id="CAJNVT010000090">
    <property type="protein sequence ID" value="CAF2745088.1"/>
    <property type="molecule type" value="Genomic_DNA"/>
</dbReference>
<comment type="caution">
    <text evidence="2">The sequence shown here is derived from an EMBL/GenBank/DDBJ whole genome shotgun (WGS) entry which is preliminary data.</text>
</comment>
<evidence type="ECO:0000313" key="2">
    <source>
        <dbReference type="EMBL" id="CAF2745088.1"/>
    </source>
</evidence>
<gene>
    <name evidence="2" type="ORF">LSAA_241</name>
</gene>
<sequence>MATGAGGGQGMVESWWGQGNGGGQATKDMAVEEAKKLPKPGYGHHKDMEGTGGERPQGQEVVWTGGGHGVVFWAGEGQGAVWAPKDIFFLGGHGGDRVWHGGGYGHH</sequence>